<dbReference type="PROSITE" id="PS51186">
    <property type="entry name" value="GNAT"/>
    <property type="match status" value="1"/>
</dbReference>
<evidence type="ECO:0000313" key="2">
    <source>
        <dbReference type="EMBL" id="KEZ89680.1"/>
    </source>
</evidence>
<keyword evidence="2" id="KW-0808">Transferase</keyword>
<evidence type="ECO:0000259" key="1">
    <source>
        <dbReference type="PROSITE" id="PS51186"/>
    </source>
</evidence>
<dbReference type="Proteomes" id="UP000028525">
    <property type="component" value="Unassembled WGS sequence"/>
</dbReference>
<name>A0A084JL46_9FIRM</name>
<dbReference type="AlphaFoldDB" id="A0A084JL46"/>
<dbReference type="InterPro" id="IPR000182">
    <property type="entry name" value="GNAT_dom"/>
</dbReference>
<dbReference type="InterPro" id="IPR051531">
    <property type="entry name" value="N-acetyltransferase"/>
</dbReference>
<dbReference type="OrthoDB" id="9785602at2"/>
<dbReference type="SUPFAM" id="SSF55729">
    <property type="entry name" value="Acyl-CoA N-acyltransferases (Nat)"/>
    <property type="match status" value="1"/>
</dbReference>
<comment type="caution">
    <text evidence="2">The sequence shown here is derived from an EMBL/GenBank/DDBJ whole genome shotgun (WGS) entry which is preliminary data.</text>
</comment>
<dbReference type="InterPro" id="IPR016181">
    <property type="entry name" value="Acyl_CoA_acyltransferase"/>
</dbReference>
<organism evidence="2 3">
    <name type="scientific">Lacrimispora celerecrescens</name>
    <dbReference type="NCBI Taxonomy" id="29354"/>
    <lineage>
        <taxon>Bacteria</taxon>
        <taxon>Bacillati</taxon>
        <taxon>Bacillota</taxon>
        <taxon>Clostridia</taxon>
        <taxon>Lachnospirales</taxon>
        <taxon>Lachnospiraceae</taxon>
        <taxon>Lacrimispora</taxon>
    </lineage>
</organism>
<dbReference type="GO" id="GO:0016747">
    <property type="term" value="F:acyltransferase activity, transferring groups other than amino-acyl groups"/>
    <property type="evidence" value="ECO:0007669"/>
    <property type="project" value="InterPro"/>
</dbReference>
<feature type="domain" description="N-acetyltransferase" evidence="1">
    <location>
        <begin position="14"/>
        <end position="181"/>
    </location>
</feature>
<dbReference type="STRING" id="29354.IO98_13390"/>
<dbReference type="EMBL" id="JPME01000015">
    <property type="protein sequence ID" value="KEZ89680.1"/>
    <property type="molecule type" value="Genomic_DNA"/>
</dbReference>
<dbReference type="PANTHER" id="PTHR43792:SF1">
    <property type="entry name" value="N-ACETYLTRANSFERASE DOMAIN-CONTAINING PROTEIN"/>
    <property type="match status" value="1"/>
</dbReference>
<protein>
    <submittedName>
        <fullName evidence="2">GNAT family acetyltransferase</fullName>
    </submittedName>
</protein>
<dbReference type="RefSeq" id="WP_038281739.1">
    <property type="nucleotide sequence ID" value="NZ_JPME01000015.1"/>
</dbReference>
<proteinExistence type="predicted"/>
<keyword evidence="3" id="KW-1185">Reference proteome</keyword>
<dbReference type="Gene3D" id="3.40.630.30">
    <property type="match status" value="1"/>
</dbReference>
<gene>
    <name evidence="2" type="ORF">IO98_13390</name>
</gene>
<evidence type="ECO:0000313" key="3">
    <source>
        <dbReference type="Proteomes" id="UP000028525"/>
    </source>
</evidence>
<dbReference type="Pfam" id="PF13302">
    <property type="entry name" value="Acetyltransf_3"/>
    <property type="match status" value="1"/>
</dbReference>
<reference evidence="2 3" key="1">
    <citation type="submission" date="2014-07" db="EMBL/GenBank/DDBJ databases">
        <title>Draft genome of Clostridium celerecrescens 152B isolated from sediments associated with methane hydrate from Krishna Godavari basin.</title>
        <authorList>
            <person name="Honkalas V.S."/>
            <person name="Dabir A.P."/>
            <person name="Arora P."/>
            <person name="Dhakephalkar P.K."/>
        </authorList>
    </citation>
    <scope>NUCLEOTIDE SEQUENCE [LARGE SCALE GENOMIC DNA]</scope>
    <source>
        <strain evidence="2 3">152B</strain>
    </source>
</reference>
<accession>A0A084JL46</accession>
<dbReference type="PANTHER" id="PTHR43792">
    <property type="entry name" value="GNAT FAMILY, PUTATIVE (AFU_ORTHOLOGUE AFUA_3G00765)-RELATED-RELATED"/>
    <property type="match status" value="1"/>
</dbReference>
<sequence>MEHLGTEYIKTSRLILRRFTIEDAEAMYNNWASSEEVTKYLTWPAHNQVSISQTILEEWTAYYYKKDYYQWAIVLKENGFDPIGCIGVNHHDDAVKLAHIGYCIGQQWWQKGITSEALQCVMDFLFDKVGIQRVESRHDPKNANSGAVMRKCGMKYEGTLRKADWNNQGICDACYYSLLASER</sequence>